<keyword evidence="2" id="KW-0812">Transmembrane</keyword>
<feature type="transmembrane region" description="Helical" evidence="2">
    <location>
        <begin position="72"/>
        <end position="93"/>
    </location>
</feature>
<keyword evidence="2" id="KW-0472">Membrane</keyword>
<proteinExistence type="predicted"/>
<dbReference type="AlphaFoldDB" id="A0A1I0WY15"/>
<evidence type="ECO:0000313" key="3">
    <source>
        <dbReference type="EMBL" id="SFA93672.1"/>
    </source>
</evidence>
<feature type="region of interest" description="Disordered" evidence="1">
    <location>
        <begin position="125"/>
        <end position="181"/>
    </location>
</feature>
<evidence type="ECO:0000256" key="1">
    <source>
        <dbReference type="SAM" id="MobiDB-lite"/>
    </source>
</evidence>
<feature type="region of interest" description="Disordered" evidence="1">
    <location>
        <begin position="31"/>
        <end position="69"/>
    </location>
</feature>
<dbReference type="Proteomes" id="UP000243799">
    <property type="component" value="Unassembled WGS sequence"/>
</dbReference>
<evidence type="ECO:0000256" key="2">
    <source>
        <dbReference type="SAM" id="Phobius"/>
    </source>
</evidence>
<organism evidence="3 4">
    <name type="scientific">Amycolatopsis marina</name>
    <dbReference type="NCBI Taxonomy" id="490629"/>
    <lineage>
        <taxon>Bacteria</taxon>
        <taxon>Bacillati</taxon>
        <taxon>Actinomycetota</taxon>
        <taxon>Actinomycetes</taxon>
        <taxon>Pseudonocardiales</taxon>
        <taxon>Pseudonocardiaceae</taxon>
        <taxon>Amycolatopsis</taxon>
    </lineage>
</organism>
<protein>
    <submittedName>
        <fullName evidence="3">Uncharacterized protein</fullName>
    </submittedName>
</protein>
<feature type="region of interest" description="Disordered" evidence="1">
    <location>
        <begin position="92"/>
        <end position="111"/>
    </location>
</feature>
<name>A0A1I0WY15_9PSEU</name>
<feature type="compositionally biased region" description="Basic and acidic residues" evidence="1">
    <location>
        <begin position="149"/>
        <end position="161"/>
    </location>
</feature>
<sequence>MARTTPRRSESSPEETVTVAELVGRARTVALRRRPDDTMPMPAVSAGDVGARHRRPAASGSPVGEGRSRSRLAVGGGAVAILSMFLVAGGLVLGQGGGEQPPGDISDGAVAPARVGAPTVVTIEGVAHPGENPPVSTPAASQQAEAPEVAERDAAERRSDPDASAPAQDSGGRAGEDLERRFEEWESRINELPGVPDW</sequence>
<keyword evidence="2" id="KW-1133">Transmembrane helix</keyword>
<reference evidence="4" key="1">
    <citation type="submission" date="2016-10" db="EMBL/GenBank/DDBJ databases">
        <authorList>
            <person name="Varghese N."/>
            <person name="Submissions S."/>
        </authorList>
    </citation>
    <scope>NUCLEOTIDE SEQUENCE [LARGE SCALE GENOMIC DNA]</scope>
    <source>
        <strain evidence="4">CGMCC 4.3568</strain>
    </source>
</reference>
<accession>A0A1I0WY15</accession>
<keyword evidence="4" id="KW-1185">Reference proteome</keyword>
<gene>
    <name evidence="3" type="ORF">SAMN05216266_102320</name>
</gene>
<evidence type="ECO:0000313" key="4">
    <source>
        <dbReference type="Proteomes" id="UP000243799"/>
    </source>
</evidence>
<dbReference type="EMBL" id="FOKG01000002">
    <property type="protein sequence ID" value="SFA93672.1"/>
    <property type="molecule type" value="Genomic_DNA"/>
</dbReference>